<sequence length="207" mass="22997">DIPLAVFDIRAQLKRSLTTDDNSSRTQSNDQSRATLDTNWRQSSTQEWAKPSNHSLSTKPNDSPKTMRTNDRILEPNNGIQLVETTAEESYYGKCRKYPKKSQSGPFRPPRSAPGFPTRPPVSSLNIPKSMGSQLIPNGAQSKLLARLRHKYPDLSDETLLDSMAKTKRRIIENGDNVHGFTGMKVADIVAKISDYIDANVVAIDGV</sequence>
<organism evidence="2">
    <name type="scientific">Oppiella nova</name>
    <dbReference type="NCBI Taxonomy" id="334625"/>
    <lineage>
        <taxon>Eukaryota</taxon>
        <taxon>Metazoa</taxon>
        <taxon>Ecdysozoa</taxon>
        <taxon>Arthropoda</taxon>
        <taxon>Chelicerata</taxon>
        <taxon>Arachnida</taxon>
        <taxon>Acari</taxon>
        <taxon>Acariformes</taxon>
        <taxon>Sarcoptiformes</taxon>
        <taxon>Oribatida</taxon>
        <taxon>Brachypylina</taxon>
        <taxon>Oppioidea</taxon>
        <taxon>Oppiidae</taxon>
        <taxon>Oppiella</taxon>
    </lineage>
</organism>
<accession>A0A7R9QWI1</accession>
<dbReference type="EMBL" id="OC932174">
    <property type="protein sequence ID" value="CAD7659423.1"/>
    <property type="molecule type" value="Genomic_DNA"/>
</dbReference>
<keyword evidence="3" id="KW-1185">Reference proteome</keyword>
<feature type="region of interest" description="Disordered" evidence="1">
    <location>
        <begin position="17"/>
        <end position="79"/>
    </location>
</feature>
<dbReference type="Proteomes" id="UP000728032">
    <property type="component" value="Unassembled WGS sequence"/>
</dbReference>
<proteinExistence type="predicted"/>
<name>A0A7R9QWI1_9ACAR</name>
<evidence type="ECO:0000256" key="1">
    <source>
        <dbReference type="SAM" id="MobiDB-lite"/>
    </source>
</evidence>
<protein>
    <submittedName>
        <fullName evidence="2">Uncharacterized protein</fullName>
    </submittedName>
</protein>
<evidence type="ECO:0000313" key="2">
    <source>
        <dbReference type="EMBL" id="CAD7659423.1"/>
    </source>
</evidence>
<dbReference type="AlphaFoldDB" id="A0A7R9QWI1"/>
<dbReference type="OrthoDB" id="10643254at2759"/>
<feature type="non-terminal residue" evidence="2">
    <location>
        <position position="1"/>
    </location>
</feature>
<dbReference type="EMBL" id="CAJPVJ010017349">
    <property type="protein sequence ID" value="CAG2176585.1"/>
    <property type="molecule type" value="Genomic_DNA"/>
</dbReference>
<feature type="compositionally biased region" description="Polar residues" evidence="1">
    <location>
        <begin position="17"/>
        <end position="67"/>
    </location>
</feature>
<feature type="compositionally biased region" description="Polar residues" evidence="1">
    <location>
        <begin position="121"/>
        <end position="134"/>
    </location>
</feature>
<gene>
    <name evidence="2" type="ORF">ONB1V03_LOCUS16019</name>
</gene>
<evidence type="ECO:0000313" key="3">
    <source>
        <dbReference type="Proteomes" id="UP000728032"/>
    </source>
</evidence>
<feature type="compositionally biased region" description="Pro residues" evidence="1">
    <location>
        <begin position="107"/>
        <end position="120"/>
    </location>
</feature>
<reference evidence="2" key="1">
    <citation type="submission" date="2020-11" db="EMBL/GenBank/DDBJ databases">
        <authorList>
            <person name="Tran Van P."/>
        </authorList>
    </citation>
    <scope>NUCLEOTIDE SEQUENCE</scope>
</reference>
<feature type="region of interest" description="Disordered" evidence="1">
    <location>
        <begin position="96"/>
        <end position="134"/>
    </location>
</feature>